<keyword evidence="8" id="KW-1185">Reference proteome</keyword>
<dbReference type="RefSeq" id="WP_222578309.1">
    <property type="nucleotide sequence ID" value="NZ_JAHVHU010000002.1"/>
</dbReference>
<dbReference type="GO" id="GO:0019213">
    <property type="term" value="F:deacetylase activity"/>
    <property type="evidence" value="ECO:0007669"/>
    <property type="project" value="TreeGrafter"/>
</dbReference>
<dbReference type="PANTHER" id="PTHR31609:SF1">
    <property type="entry name" value="CARBOHYDRATE DEACETYLASE"/>
    <property type="match status" value="1"/>
</dbReference>
<dbReference type="GO" id="GO:0046872">
    <property type="term" value="F:metal ion binding"/>
    <property type="evidence" value="ECO:0007669"/>
    <property type="project" value="UniProtKB-KW"/>
</dbReference>
<feature type="signal peptide" evidence="6">
    <location>
        <begin position="1"/>
        <end position="41"/>
    </location>
</feature>
<accession>A0A953LBM1</accession>
<evidence type="ECO:0000256" key="1">
    <source>
        <dbReference type="ARBA" id="ARBA00001946"/>
    </source>
</evidence>
<gene>
    <name evidence="7" type="ORF">KUV50_01485</name>
</gene>
<organism evidence="7 8">
    <name type="scientific">Membranihabitans marinus</name>
    <dbReference type="NCBI Taxonomy" id="1227546"/>
    <lineage>
        <taxon>Bacteria</taxon>
        <taxon>Pseudomonadati</taxon>
        <taxon>Bacteroidota</taxon>
        <taxon>Saprospiria</taxon>
        <taxon>Saprospirales</taxon>
        <taxon>Saprospiraceae</taxon>
        <taxon>Membranihabitans</taxon>
    </lineage>
</organism>
<dbReference type="GO" id="GO:0016787">
    <property type="term" value="F:hydrolase activity"/>
    <property type="evidence" value="ECO:0007669"/>
    <property type="project" value="UniProtKB-KW"/>
</dbReference>
<evidence type="ECO:0000256" key="5">
    <source>
        <dbReference type="ARBA" id="ARBA00023277"/>
    </source>
</evidence>
<dbReference type="CDD" id="cd10802">
    <property type="entry name" value="YdjC_TTHB029_like"/>
    <property type="match status" value="1"/>
</dbReference>
<feature type="chain" id="PRO_5038016415" evidence="6">
    <location>
        <begin position="42"/>
        <end position="372"/>
    </location>
</feature>
<dbReference type="Gene3D" id="3.20.20.370">
    <property type="entry name" value="Glycoside hydrolase/deacetylase"/>
    <property type="match status" value="1"/>
</dbReference>
<keyword evidence="6" id="KW-0732">Signal</keyword>
<name>A0A953LBM1_9BACT</name>
<evidence type="ECO:0000256" key="4">
    <source>
        <dbReference type="ARBA" id="ARBA00022842"/>
    </source>
</evidence>
<sequence length="372" mass="42368">MITEYMHIQSRRANSSQKRTLRGFVFLCILGLALSSSTVHAQKRTYAEKLGYPAGKKILILHVDDAGMSWDSNQGTIKSMEEGVANSCSVMMPCPWVPDMVEYIKQNPRVDAGLHLTLTSEWKKYRWGPLMGKPAVPGLVDQQGAMWRSVQEVVENATADEVEAEIRAQIDRALTMGFRPTHLDSHMGTLFADEEFLKRYIKVGAEYKIPVMFPGGHISHLKESYRQDVIKDLKRKGTYKKGMEVPLPDLLSLAPVLGQRIWAAGLPVLDDLHNVSGWHIPDDMKRTDDVLQDFYTRKYIETIDELEPGLTMVIMHCTQPSEIFSEISSSGDRRRADMLAMKDPRLKKYIEDEGIVLTTWREVMERRKAVDR</sequence>
<evidence type="ECO:0000256" key="6">
    <source>
        <dbReference type="SAM" id="SignalP"/>
    </source>
</evidence>
<dbReference type="InterPro" id="IPR006879">
    <property type="entry name" value="YdjC-like"/>
</dbReference>
<keyword evidence="4" id="KW-0460">Magnesium</keyword>
<dbReference type="GO" id="GO:0005975">
    <property type="term" value="P:carbohydrate metabolic process"/>
    <property type="evidence" value="ECO:0007669"/>
    <property type="project" value="InterPro"/>
</dbReference>
<dbReference type="Pfam" id="PF04794">
    <property type="entry name" value="YdjC"/>
    <property type="match status" value="1"/>
</dbReference>
<dbReference type="EMBL" id="JAHVHU010000002">
    <property type="protein sequence ID" value="MBY5956789.1"/>
    <property type="molecule type" value="Genomic_DNA"/>
</dbReference>
<keyword evidence="2" id="KW-0479">Metal-binding</keyword>
<dbReference type="AlphaFoldDB" id="A0A953LBM1"/>
<evidence type="ECO:0000256" key="3">
    <source>
        <dbReference type="ARBA" id="ARBA00022801"/>
    </source>
</evidence>
<dbReference type="PANTHER" id="PTHR31609">
    <property type="entry name" value="YDJC DEACETYLASE FAMILY MEMBER"/>
    <property type="match status" value="1"/>
</dbReference>
<keyword evidence="3" id="KW-0378">Hydrolase</keyword>
<dbReference type="SUPFAM" id="SSF88713">
    <property type="entry name" value="Glycoside hydrolase/deacetylase"/>
    <property type="match status" value="1"/>
</dbReference>
<evidence type="ECO:0000256" key="2">
    <source>
        <dbReference type="ARBA" id="ARBA00022723"/>
    </source>
</evidence>
<evidence type="ECO:0000313" key="7">
    <source>
        <dbReference type="EMBL" id="MBY5956789.1"/>
    </source>
</evidence>
<comment type="cofactor">
    <cofactor evidence="1">
        <name>Mg(2+)</name>
        <dbReference type="ChEBI" id="CHEBI:18420"/>
    </cofactor>
</comment>
<protein>
    <submittedName>
        <fullName evidence="7">Polysaccharide deacetylase family protein</fullName>
    </submittedName>
</protein>
<reference evidence="7" key="1">
    <citation type="submission" date="2021-06" db="EMBL/GenBank/DDBJ databases">
        <title>44 bacteria genomes isolated from Dapeng, Shenzhen.</title>
        <authorList>
            <person name="Zheng W."/>
            <person name="Yu S."/>
            <person name="Huang Y."/>
        </authorList>
    </citation>
    <scope>NUCLEOTIDE SEQUENCE</scope>
    <source>
        <strain evidence="7">DP5N28-2</strain>
    </source>
</reference>
<keyword evidence="5" id="KW-0119">Carbohydrate metabolism</keyword>
<proteinExistence type="predicted"/>
<comment type="caution">
    <text evidence="7">The sequence shown here is derived from an EMBL/GenBank/DDBJ whole genome shotgun (WGS) entry which is preliminary data.</text>
</comment>
<dbReference type="Proteomes" id="UP000753961">
    <property type="component" value="Unassembled WGS sequence"/>
</dbReference>
<evidence type="ECO:0000313" key="8">
    <source>
        <dbReference type="Proteomes" id="UP000753961"/>
    </source>
</evidence>
<dbReference type="InterPro" id="IPR011330">
    <property type="entry name" value="Glyco_hydro/deAcase_b/a-brl"/>
</dbReference>